<feature type="transmembrane region" description="Helical" evidence="1">
    <location>
        <begin position="181"/>
        <end position="199"/>
    </location>
</feature>
<proteinExistence type="predicted"/>
<sequence>MGNTRSNLKTQLVSIATAYRKNFFVIVWAVAAVVFFLGTRFQFGASEIQVMPSIRSLIGAIPSITAQELVSDTRLILPLLLLSLIPTYILSSVWLSLAGALNVAGLGSLVASSFQIASSGARWYLATAYVIDLLLLMMLHLLLFVMIAEMSDFYGQNRSRVHWWTFFVTWFASLKHTYLRYWQLFWGILILRVIFSILINI</sequence>
<feature type="transmembrane region" description="Helical" evidence="1">
    <location>
        <begin position="21"/>
        <end position="43"/>
    </location>
</feature>
<accession>A0A4R5NS67</accession>
<evidence type="ECO:0000313" key="3">
    <source>
        <dbReference type="Proteomes" id="UP000295181"/>
    </source>
</evidence>
<evidence type="ECO:0000256" key="1">
    <source>
        <dbReference type="SAM" id="Phobius"/>
    </source>
</evidence>
<organism evidence="2 3">
    <name type="scientific">Lentilactobacillus buchneri DSM 20057</name>
    <dbReference type="NCBI Taxonomy" id="1423728"/>
    <lineage>
        <taxon>Bacteria</taxon>
        <taxon>Bacillati</taxon>
        <taxon>Bacillota</taxon>
        <taxon>Bacilli</taxon>
        <taxon>Lactobacillales</taxon>
        <taxon>Lactobacillaceae</taxon>
        <taxon>Lentilactobacillus</taxon>
    </lineage>
</organism>
<dbReference type="AlphaFoldDB" id="A0A4R5NS67"/>
<dbReference type="RefSeq" id="WP_013728911.1">
    <property type="nucleotide sequence ID" value="NZ_AZDM01000004.1"/>
</dbReference>
<feature type="transmembrane region" description="Helical" evidence="1">
    <location>
        <begin position="88"/>
        <end position="111"/>
    </location>
</feature>
<dbReference type="Proteomes" id="UP000295181">
    <property type="component" value="Unassembled WGS sequence"/>
</dbReference>
<keyword evidence="1" id="KW-0472">Membrane</keyword>
<name>A0A4R5NS67_LENBU</name>
<comment type="caution">
    <text evidence="2">The sequence shown here is derived from an EMBL/GenBank/DDBJ whole genome shotgun (WGS) entry which is preliminary data.</text>
</comment>
<reference evidence="2 3" key="1">
    <citation type="journal article" date="2019" name="Appl. Microbiol. Biotechnol.">
        <title>Uncovering carbohydrate metabolism through a genotype-phenotype association study of 56 lactic acid bacteria genomes.</title>
        <authorList>
            <person name="Buron-Moles G."/>
            <person name="Chailyan A."/>
            <person name="Dolejs I."/>
            <person name="Forster J."/>
            <person name="Miks M.H."/>
        </authorList>
    </citation>
    <scope>NUCLEOTIDE SEQUENCE [LARGE SCALE GENOMIC DNA]</scope>
    <source>
        <strain evidence="2 3">ATCC 4005</strain>
    </source>
</reference>
<keyword evidence="1" id="KW-0812">Transmembrane</keyword>
<protein>
    <submittedName>
        <fullName evidence="2">Uncharacterized protein</fullName>
    </submittedName>
</protein>
<keyword evidence="1" id="KW-1133">Transmembrane helix</keyword>
<evidence type="ECO:0000313" key="2">
    <source>
        <dbReference type="EMBL" id="TDG79851.1"/>
    </source>
</evidence>
<feature type="transmembrane region" description="Helical" evidence="1">
    <location>
        <begin position="123"/>
        <end position="148"/>
    </location>
</feature>
<dbReference type="EMBL" id="PUFP01000023">
    <property type="protein sequence ID" value="TDG79851.1"/>
    <property type="molecule type" value="Genomic_DNA"/>
</dbReference>
<dbReference type="GeneID" id="72461284"/>
<gene>
    <name evidence="2" type="ORF">C5L32_000961</name>
</gene>